<evidence type="ECO:0000256" key="5">
    <source>
        <dbReference type="SAM" id="MobiDB-lite"/>
    </source>
</evidence>
<organism evidence="6 7">
    <name type="scientific">Theileria equi strain WA</name>
    <dbReference type="NCBI Taxonomy" id="1537102"/>
    <lineage>
        <taxon>Eukaryota</taxon>
        <taxon>Sar</taxon>
        <taxon>Alveolata</taxon>
        <taxon>Apicomplexa</taxon>
        <taxon>Aconoidasida</taxon>
        <taxon>Piroplasmida</taxon>
        <taxon>Theileriidae</taxon>
        <taxon>Theileria</taxon>
    </lineage>
</organism>
<comment type="subcellular location">
    <subcellularLocation>
        <location evidence="3">Mitochondrion matrix</location>
    </subcellularLocation>
</comment>
<comment type="similarity">
    <text evidence="1 4">Belongs to the GrpE family.</text>
</comment>
<dbReference type="GO" id="GO:0000774">
    <property type="term" value="F:adenyl-nucleotide exchange factor activity"/>
    <property type="evidence" value="ECO:0007669"/>
    <property type="project" value="InterPro"/>
</dbReference>
<evidence type="ECO:0000313" key="6">
    <source>
        <dbReference type="EMBL" id="EKX74091.1"/>
    </source>
</evidence>
<dbReference type="PRINTS" id="PR00773">
    <property type="entry name" value="GRPEPROTEIN"/>
</dbReference>
<dbReference type="InterPro" id="IPR009012">
    <property type="entry name" value="GrpE_head"/>
</dbReference>
<dbReference type="eggNOG" id="KOG3003">
    <property type="taxonomic scope" value="Eukaryota"/>
</dbReference>
<dbReference type="EMBL" id="ACOU01000002">
    <property type="protein sequence ID" value="EKX74091.1"/>
    <property type="molecule type" value="Genomic_DNA"/>
</dbReference>
<evidence type="ECO:0000256" key="2">
    <source>
        <dbReference type="ARBA" id="ARBA00023186"/>
    </source>
</evidence>
<dbReference type="GO" id="GO:0042803">
    <property type="term" value="F:protein homodimerization activity"/>
    <property type="evidence" value="ECO:0007669"/>
    <property type="project" value="InterPro"/>
</dbReference>
<dbReference type="Pfam" id="PF01025">
    <property type="entry name" value="GrpE"/>
    <property type="match status" value="1"/>
</dbReference>
<dbReference type="AlphaFoldDB" id="L1LFF8"/>
<dbReference type="InterPro" id="IPR013805">
    <property type="entry name" value="GrpE_CC"/>
</dbReference>
<sequence>MRFNAVSRFGCSALRNACRPFVSGGRFHTKNALNGYNSGSSVLYRPFLLNDFRLMSTKQEKTDETEEKVNQEVEEEEETQEEVPEKSELEVLHEENVELKEKLTTLEKKLKELELKYKMSLENCDHLCTVYKKEVENTKVYAITEFAKNLLEVADTFELAFKSIQLGPDAEATDTLDPKHAEFVNGIKMTETILHNVFEKFGVKRYESLKETFNPQVHEAMFEVQDGSSSNTVVQVVQNGYTINNRILRPAKVGVSKRT</sequence>
<keyword evidence="2 3" id="KW-0143">Chaperone</keyword>
<dbReference type="GO" id="GO:0005759">
    <property type="term" value="C:mitochondrial matrix"/>
    <property type="evidence" value="ECO:0007669"/>
    <property type="project" value="UniProtKB-SubCell"/>
</dbReference>
<dbReference type="STRING" id="1537102.L1LFF8"/>
<dbReference type="InterPro" id="IPR000740">
    <property type="entry name" value="GrpE"/>
</dbReference>
<evidence type="ECO:0000313" key="7">
    <source>
        <dbReference type="Proteomes" id="UP000031512"/>
    </source>
</evidence>
<dbReference type="VEuPathDB" id="PiroplasmaDB:BEWA_041290"/>
<reference evidence="6 7" key="1">
    <citation type="journal article" date="2012" name="BMC Genomics">
        <title>Comparative genomic analysis and phylogenetic position of Theileria equi.</title>
        <authorList>
            <person name="Kappmeyer L.S."/>
            <person name="Thiagarajan M."/>
            <person name="Herndon D.R."/>
            <person name="Ramsay J.D."/>
            <person name="Caler E."/>
            <person name="Djikeng A."/>
            <person name="Gillespie J.J."/>
            <person name="Lau A.O."/>
            <person name="Roalson E.H."/>
            <person name="Silva J.C."/>
            <person name="Silva M.G."/>
            <person name="Suarez C.E."/>
            <person name="Ueti M.W."/>
            <person name="Nene V.M."/>
            <person name="Mealey R.H."/>
            <person name="Knowles D.P."/>
            <person name="Brayton K.A."/>
        </authorList>
    </citation>
    <scope>NUCLEOTIDE SEQUENCE [LARGE SCALE GENOMIC DNA]</scope>
    <source>
        <strain evidence="6 7">WA</strain>
    </source>
</reference>
<keyword evidence="6" id="KW-0413">Isomerase</keyword>
<dbReference type="HAMAP" id="MF_01151">
    <property type="entry name" value="GrpE"/>
    <property type="match status" value="1"/>
</dbReference>
<dbReference type="GeneID" id="15807539"/>
<evidence type="ECO:0000256" key="4">
    <source>
        <dbReference type="RuleBase" id="RU004478"/>
    </source>
</evidence>
<dbReference type="GO" id="GO:0016853">
    <property type="term" value="F:isomerase activity"/>
    <property type="evidence" value="ECO:0007669"/>
    <property type="project" value="UniProtKB-KW"/>
</dbReference>
<evidence type="ECO:0000256" key="1">
    <source>
        <dbReference type="ARBA" id="ARBA00009054"/>
    </source>
</evidence>
<dbReference type="OrthoDB" id="201635at2759"/>
<protein>
    <recommendedName>
        <fullName evidence="3">GrpE protein homolog</fullName>
    </recommendedName>
</protein>
<dbReference type="CDD" id="cd00446">
    <property type="entry name" value="GrpE"/>
    <property type="match status" value="1"/>
</dbReference>
<proteinExistence type="inferred from homology"/>
<dbReference type="Proteomes" id="UP000031512">
    <property type="component" value="Unassembled WGS sequence"/>
</dbReference>
<evidence type="ECO:0000256" key="3">
    <source>
        <dbReference type="RuleBase" id="RU000640"/>
    </source>
</evidence>
<gene>
    <name evidence="6" type="ORF">BEWA_041290</name>
</gene>
<name>L1LFF8_THEEQ</name>
<dbReference type="SUPFAM" id="SSF58014">
    <property type="entry name" value="Coiled-coil domain of nucleotide exchange factor GrpE"/>
    <property type="match status" value="1"/>
</dbReference>
<comment type="caution">
    <text evidence="6">The sequence shown here is derived from an EMBL/GenBank/DDBJ whole genome shotgun (WGS) entry which is preliminary data.</text>
</comment>
<dbReference type="GO" id="GO:0051087">
    <property type="term" value="F:protein-folding chaperone binding"/>
    <property type="evidence" value="ECO:0007669"/>
    <property type="project" value="InterPro"/>
</dbReference>
<comment type="function">
    <text evidence="3">Essential component of the PAM complex, a complex required for the translocation of transit peptide-containing proteins from the inner membrane into the mitochondrial matrix in an ATP-dependent manner.</text>
</comment>
<dbReference type="PROSITE" id="PS01071">
    <property type="entry name" value="GRPE"/>
    <property type="match status" value="1"/>
</dbReference>
<dbReference type="SUPFAM" id="SSF51064">
    <property type="entry name" value="Head domain of nucleotide exchange factor GrpE"/>
    <property type="match status" value="1"/>
</dbReference>
<accession>L1LFF8</accession>
<feature type="region of interest" description="Disordered" evidence="5">
    <location>
        <begin position="59"/>
        <end position="89"/>
    </location>
</feature>
<dbReference type="Gene3D" id="3.90.20.20">
    <property type="match status" value="1"/>
</dbReference>
<dbReference type="GO" id="GO:0051082">
    <property type="term" value="F:unfolded protein binding"/>
    <property type="evidence" value="ECO:0007669"/>
    <property type="project" value="TreeGrafter"/>
</dbReference>
<dbReference type="GO" id="GO:0006457">
    <property type="term" value="P:protein folding"/>
    <property type="evidence" value="ECO:0007669"/>
    <property type="project" value="InterPro"/>
</dbReference>
<feature type="compositionally biased region" description="Acidic residues" evidence="5">
    <location>
        <begin position="72"/>
        <end position="82"/>
    </location>
</feature>
<dbReference type="PANTHER" id="PTHR21237">
    <property type="entry name" value="GRPE PROTEIN"/>
    <property type="match status" value="1"/>
</dbReference>
<dbReference type="Gene3D" id="2.30.22.10">
    <property type="entry name" value="Head domain of nucleotide exchange factor GrpE"/>
    <property type="match status" value="1"/>
</dbReference>
<dbReference type="RefSeq" id="XP_004833543.1">
    <property type="nucleotide sequence ID" value="XM_004833486.1"/>
</dbReference>
<dbReference type="KEGG" id="beq:BEWA_041290"/>
<keyword evidence="7" id="KW-1185">Reference proteome</keyword>
<feature type="compositionally biased region" description="Basic and acidic residues" evidence="5">
    <location>
        <begin position="59"/>
        <end position="71"/>
    </location>
</feature>
<keyword evidence="3" id="KW-0496">Mitochondrion</keyword>
<dbReference type="PANTHER" id="PTHR21237:SF23">
    <property type="entry name" value="GRPE PROTEIN HOMOLOG, MITOCHONDRIAL"/>
    <property type="match status" value="1"/>
</dbReference>